<dbReference type="Proteomes" id="UP000064007">
    <property type="component" value="Chromosome 1"/>
</dbReference>
<organism evidence="1 2">
    <name type="scientific">Candidatus Methylopumilus planktonicus</name>
    <dbReference type="NCBI Taxonomy" id="1581557"/>
    <lineage>
        <taxon>Bacteria</taxon>
        <taxon>Pseudomonadati</taxon>
        <taxon>Pseudomonadota</taxon>
        <taxon>Betaproteobacteria</taxon>
        <taxon>Nitrosomonadales</taxon>
        <taxon>Methylophilaceae</taxon>
        <taxon>Candidatus Methylopumilus</taxon>
    </lineage>
</organism>
<reference evidence="2" key="1">
    <citation type="submission" date="2014-12" db="EMBL/GenBank/DDBJ databases">
        <authorList>
            <person name="Salcher M.M."/>
        </authorList>
    </citation>
    <scope>NUCLEOTIDE SEQUENCE [LARGE SCALE GENOMIC DNA]</scope>
    <source>
        <strain evidence="2">MMS-10A-171</strain>
    </source>
</reference>
<sequence>MFKILFALIIFFTLATQTITSEVKANTNYNYLIYINESFDKHPIRLRGTRSYTGYWVQQASILKKSALSGLPNSAWCEKGNYGNLILSLEPHIFFNPIMTTYYGTLKAKIYNQDGKIIKTIKVEDELSGILTVLYEVPVDKLYKKLLLALDEQIKNDTETNLILNDKTSKGIEGTFCLMLD</sequence>
<name>A0A0D6EVI6_9PROT</name>
<proteinExistence type="predicted"/>
<gene>
    <name evidence="1" type="ORF">BN1208_0850</name>
</gene>
<keyword evidence="2" id="KW-1185">Reference proteome</keyword>
<dbReference type="HOGENOM" id="CLU_1487385_0_0_4"/>
<dbReference type="RefSeq" id="WP_046488204.1">
    <property type="nucleotide sequence ID" value="NZ_CP040980.1"/>
</dbReference>
<protein>
    <submittedName>
        <fullName evidence="1">Uncharacterized protein</fullName>
    </submittedName>
</protein>
<dbReference type="OrthoDB" id="8538715at2"/>
<dbReference type="AlphaFoldDB" id="A0A0D6EVI6"/>
<dbReference type="KEGG" id="mbat:BN1208_0850"/>
<dbReference type="EMBL" id="LN827929">
    <property type="protein sequence ID" value="CEZ19735.1"/>
    <property type="molecule type" value="Genomic_DNA"/>
</dbReference>
<evidence type="ECO:0000313" key="2">
    <source>
        <dbReference type="Proteomes" id="UP000064007"/>
    </source>
</evidence>
<accession>A0A0D6EVI6</accession>
<evidence type="ECO:0000313" key="1">
    <source>
        <dbReference type="EMBL" id="CEZ19735.1"/>
    </source>
</evidence>